<dbReference type="InterPro" id="IPR013766">
    <property type="entry name" value="Thioredoxin_domain"/>
</dbReference>
<evidence type="ECO:0000256" key="5">
    <source>
        <dbReference type="ARBA" id="ARBA00022729"/>
    </source>
</evidence>
<dbReference type="PANTHER" id="PTHR18929:SF132">
    <property type="entry name" value="PROTEIN DISULFIDE-ISOMERASE A3"/>
    <property type="match status" value="1"/>
</dbReference>
<dbReference type="EC" id="5.3.4.1" evidence="4 13"/>
<feature type="disulfide bond" description="Redox-active" evidence="11">
    <location>
        <begin position="388"/>
        <end position="391"/>
    </location>
</feature>
<keyword evidence="10 11" id="KW-0676">Redox-active center</keyword>
<dbReference type="PROSITE" id="PS51352">
    <property type="entry name" value="THIOREDOXIN_2"/>
    <property type="match status" value="2"/>
</dbReference>
<keyword evidence="8 11" id="KW-1015">Disulfide bond</keyword>
<dbReference type="Pfam" id="PF00085">
    <property type="entry name" value="Thioredoxin"/>
    <property type="match status" value="2"/>
</dbReference>
<keyword evidence="6" id="KW-0677">Repeat</keyword>
<evidence type="ECO:0000256" key="8">
    <source>
        <dbReference type="ARBA" id="ARBA00023157"/>
    </source>
</evidence>
<proteinExistence type="inferred from homology"/>
<name>A0A6A5BJW1_NAEFO</name>
<dbReference type="CDD" id="cd02961">
    <property type="entry name" value="PDI_a_family"/>
    <property type="match status" value="1"/>
</dbReference>
<feature type="disulfide bond" description="Redox-active" evidence="11">
    <location>
        <begin position="49"/>
        <end position="52"/>
    </location>
</feature>
<dbReference type="FunFam" id="3.40.30.10:FF:000107">
    <property type="entry name" value="Protein disulfide-isomerase 5-2"/>
    <property type="match status" value="1"/>
</dbReference>
<comment type="similarity">
    <text evidence="3 12">Belongs to the protein disulfide isomerase family.</text>
</comment>
<dbReference type="Pfam" id="PF13848">
    <property type="entry name" value="Thioredoxin_6"/>
    <property type="match status" value="1"/>
</dbReference>
<dbReference type="InterPro" id="IPR036249">
    <property type="entry name" value="Thioredoxin-like_sf"/>
</dbReference>
<dbReference type="GO" id="GO:0005788">
    <property type="term" value="C:endoplasmic reticulum lumen"/>
    <property type="evidence" value="ECO:0007669"/>
    <property type="project" value="UniProtKB-SubCell"/>
</dbReference>
<evidence type="ECO:0000256" key="9">
    <source>
        <dbReference type="ARBA" id="ARBA00023235"/>
    </source>
</evidence>
<dbReference type="GeneID" id="68109976"/>
<dbReference type="NCBIfam" id="TIGR01126">
    <property type="entry name" value="pdi_dom"/>
    <property type="match status" value="2"/>
</dbReference>
<dbReference type="InterPro" id="IPR005788">
    <property type="entry name" value="PDI_thioredoxin-like_dom"/>
</dbReference>
<dbReference type="OrthoDB" id="427280at2759"/>
<dbReference type="CDD" id="cd02982">
    <property type="entry name" value="PDI_b'_family"/>
    <property type="match status" value="1"/>
</dbReference>
<comment type="subcellular location">
    <subcellularLocation>
        <location evidence="2">Endoplasmic reticulum lumen</location>
    </subcellularLocation>
</comment>
<comment type="caution">
    <text evidence="15">The sequence shown here is derived from an EMBL/GenBank/DDBJ whole genome shotgun (WGS) entry which is preliminary data.</text>
</comment>
<dbReference type="VEuPathDB" id="AmoebaDB:NF0087260"/>
<feature type="domain" description="Thioredoxin" evidence="14">
    <location>
        <begin position="5"/>
        <end position="127"/>
    </location>
</feature>
<keyword evidence="16" id="KW-1185">Reference proteome</keyword>
<reference evidence="15 16" key="1">
    <citation type="journal article" date="2019" name="Sci. Rep.">
        <title>Nanopore sequencing improves the draft genome of the human pathogenic amoeba Naegleria fowleri.</title>
        <authorList>
            <person name="Liechti N."/>
            <person name="Schurch N."/>
            <person name="Bruggmann R."/>
            <person name="Wittwer M."/>
        </authorList>
    </citation>
    <scope>NUCLEOTIDE SEQUENCE [LARGE SCALE GENOMIC DNA]</scope>
    <source>
        <strain evidence="15 16">ATCC 30894</strain>
    </source>
</reference>
<keyword evidence="7" id="KW-0256">Endoplasmic reticulum</keyword>
<evidence type="ECO:0000256" key="3">
    <source>
        <dbReference type="ARBA" id="ARBA00006347"/>
    </source>
</evidence>
<evidence type="ECO:0000256" key="7">
    <source>
        <dbReference type="ARBA" id="ARBA00022824"/>
    </source>
</evidence>
<evidence type="ECO:0000256" key="6">
    <source>
        <dbReference type="ARBA" id="ARBA00022737"/>
    </source>
</evidence>
<dbReference type="SUPFAM" id="SSF52833">
    <property type="entry name" value="Thioredoxin-like"/>
    <property type="match status" value="4"/>
</dbReference>
<evidence type="ECO:0000313" key="16">
    <source>
        <dbReference type="Proteomes" id="UP000444721"/>
    </source>
</evidence>
<comment type="catalytic activity">
    <reaction evidence="1 13">
        <text>Catalyzes the rearrangement of -S-S- bonds in proteins.</text>
        <dbReference type="EC" id="5.3.4.1"/>
    </reaction>
</comment>
<dbReference type="CDD" id="cd02995">
    <property type="entry name" value="PDI_a_PDI_a'_C"/>
    <property type="match status" value="1"/>
</dbReference>
<feature type="domain" description="Thioredoxin" evidence="14">
    <location>
        <begin position="341"/>
        <end position="465"/>
    </location>
</feature>
<organism evidence="15 16">
    <name type="scientific">Naegleria fowleri</name>
    <name type="common">Brain eating amoeba</name>
    <dbReference type="NCBI Taxonomy" id="5763"/>
    <lineage>
        <taxon>Eukaryota</taxon>
        <taxon>Discoba</taxon>
        <taxon>Heterolobosea</taxon>
        <taxon>Tetramitia</taxon>
        <taxon>Eutetramitia</taxon>
        <taxon>Vahlkampfiidae</taxon>
        <taxon>Naegleria</taxon>
    </lineage>
</organism>
<dbReference type="EMBL" id="VFQX01000030">
    <property type="protein sequence ID" value="KAF0978243.1"/>
    <property type="molecule type" value="Genomic_DNA"/>
</dbReference>
<evidence type="ECO:0000259" key="14">
    <source>
        <dbReference type="PROSITE" id="PS51352"/>
    </source>
</evidence>
<dbReference type="Gene3D" id="3.40.30.10">
    <property type="entry name" value="Glutaredoxin"/>
    <property type="match status" value="4"/>
</dbReference>
<dbReference type="VEuPathDB" id="AmoebaDB:FDP41_002758"/>
<dbReference type="PANTHER" id="PTHR18929">
    <property type="entry name" value="PROTEIN DISULFIDE ISOMERASE"/>
    <property type="match status" value="1"/>
</dbReference>
<dbReference type="AlphaFoldDB" id="A0A6A5BJW1"/>
<dbReference type="GO" id="GO:0003756">
    <property type="term" value="F:protein disulfide isomerase activity"/>
    <property type="evidence" value="ECO:0007669"/>
    <property type="project" value="UniProtKB-EC"/>
</dbReference>
<dbReference type="GO" id="GO:0034976">
    <property type="term" value="P:response to endoplasmic reticulum stress"/>
    <property type="evidence" value="ECO:0007669"/>
    <property type="project" value="TreeGrafter"/>
</dbReference>
<dbReference type="CDD" id="cd02981">
    <property type="entry name" value="PDI_b_family"/>
    <property type="match status" value="1"/>
</dbReference>
<dbReference type="GO" id="GO:0006457">
    <property type="term" value="P:protein folding"/>
    <property type="evidence" value="ECO:0007669"/>
    <property type="project" value="TreeGrafter"/>
</dbReference>
<feature type="chain" id="PRO_5025711122" description="Protein disulfide-isomerase" evidence="13">
    <location>
        <begin position="22"/>
        <end position="476"/>
    </location>
</feature>
<dbReference type="OMA" id="FFGMKKD"/>
<accession>A0A6A5BJW1</accession>
<sequence length="476" mass="52770">MKPIILFGLLALLFVASSVLAQEDLTTKNFDEKVASKEFALVEFFAPWCGHCKKLAPEYATLAERFANNEKVSIFKVNGDDESDLMTKFQIQGFPTLKLFKNGKFFRDYDGDRTAEAITQWLNKKTGPVAVPIDSEAALQDLKSSSKVLVVGFVSSKDSDNYKNLLEAADNSDLEDFIVAVVVGNADLNAKNQITQDSIVVIRDFDSTPAVSTSFDVQAIVDFVKENGYPLVDEVSGATFQRLVEKELPIGVLFIDFSDESAKKKHIEELTEIAQQYKGKVVLGYSDASIYGEQLSIMGGNKNIIPGFAIMDVINRANYPLKKETVTKEDIATFVGDVLTGKVSKFVRSQEIPTENNEPVKIVVGKSFDDMVINNDNDVLLEFYAPWCGHCKSLEPTYNQLAEELKDVKGLTIAKIDATENDTPINIEGFPTIYFFPKGGKQSPIPYEGDRTKDDLKNFLKTNAVGAVFSEKKDEL</sequence>
<evidence type="ECO:0000256" key="1">
    <source>
        <dbReference type="ARBA" id="ARBA00001182"/>
    </source>
</evidence>
<evidence type="ECO:0000256" key="12">
    <source>
        <dbReference type="RuleBase" id="RU004208"/>
    </source>
</evidence>
<dbReference type="PROSITE" id="PS00194">
    <property type="entry name" value="THIOREDOXIN_1"/>
    <property type="match status" value="2"/>
</dbReference>
<evidence type="ECO:0000313" key="15">
    <source>
        <dbReference type="EMBL" id="KAF0978243.1"/>
    </source>
</evidence>
<evidence type="ECO:0000256" key="10">
    <source>
        <dbReference type="ARBA" id="ARBA00023284"/>
    </source>
</evidence>
<dbReference type="VEuPathDB" id="AmoebaDB:NfTy_056760"/>
<evidence type="ECO:0000256" key="13">
    <source>
        <dbReference type="RuleBase" id="RU361130"/>
    </source>
</evidence>
<dbReference type="NCBIfam" id="TIGR01130">
    <property type="entry name" value="ER_PDI_fam"/>
    <property type="match status" value="1"/>
</dbReference>
<keyword evidence="9 13" id="KW-0413">Isomerase</keyword>
<evidence type="ECO:0000256" key="2">
    <source>
        <dbReference type="ARBA" id="ARBA00004319"/>
    </source>
</evidence>
<dbReference type="PRINTS" id="PR00421">
    <property type="entry name" value="THIOREDOXIN"/>
</dbReference>
<keyword evidence="5 13" id="KW-0732">Signal</keyword>
<dbReference type="InterPro" id="IPR005792">
    <property type="entry name" value="Prot_disulphide_isomerase"/>
</dbReference>
<dbReference type="Proteomes" id="UP000444721">
    <property type="component" value="Unassembled WGS sequence"/>
</dbReference>
<dbReference type="InterPro" id="IPR017937">
    <property type="entry name" value="Thioredoxin_CS"/>
</dbReference>
<feature type="signal peptide" evidence="13">
    <location>
        <begin position="1"/>
        <end position="21"/>
    </location>
</feature>
<protein>
    <recommendedName>
        <fullName evidence="4 13">Protein disulfide-isomerase</fullName>
        <ecNumber evidence="4 13">5.3.4.1</ecNumber>
    </recommendedName>
</protein>
<dbReference type="RefSeq" id="XP_044562956.1">
    <property type="nucleotide sequence ID" value="XM_044705987.1"/>
</dbReference>
<evidence type="ECO:0000256" key="11">
    <source>
        <dbReference type="PIRSR" id="PIRSR605792-51"/>
    </source>
</evidence>
<gene>
    <name evidence="15" type="ORF">FDP41_002758</name>
</gene>
<evidence type="ECO:0000256" key="4">
    <source>
        <dbReference type="ARBA" id="ARBA00012723"/>
    </source>
</evidence>